<reference evidence="1" key="1">
    <citation type="submission" date="2018-02" db="EMBL/GenBank/DDBJ databases">
        <title>Rhizophora mucronata_Transcriptome.</title>
        <authorList>
            <person name="Meera S.P."/>
            <person name="Sreeshan A."/>
            <person name="Augustine A."/>
        </authorList>
    </citation>
    <scope>NUCLEOTIDE SEQUENCE</scope>
    <source>
        <tissue evidence="1">Leaf</tissue>
    </source>
</reference>
<sequence>MGIKFFGCMEVKQCYNLLYRKVVFIVMQLTMILRR</sequence>
<evidence type="ECO:0000313" key="1">
    <source>
        <dbReference type="EMBL" id="MBX40325.1"/>
    </source>
</evidence>
<accession>A0A2P2NCX2</accession>
<dbReference type="EMBL" id="GGEC01059841">
    <property type="protein sequence ID" value="MBX40325.1"/>
    <property type="molecule type" value="Transcribed_RNA"/>
</dbReference>
<name>A0A2P2NCX2_RHIMU</name>
<organism evidence="1">
    <name type="scientific">Rhizophora mucronata</name>
    <name type="common">Asiatic mangrove</name>
    <dbReference type="NCBI Taxonomy" id="61149"/>
    <lineage>
        <taxon>Eukaryota</taxon>
        <taxon>Viridiplantae</taxon>
        <taxon>Streptophyta</taxon>
        <taxon>Embryophyta</taxon>
        <taxon>Tracheophyta</taxon>
        <taxon>Spermatophyta</taxon>
        <taxon>Magnoliopsida</taxon>
        <taxon>eudicotyledons</taxon>
        <taxon>Gunneridae</taxon>
        <taxon>Pentapetalae</taxon>
        <taxon>rosids</taxon>
        <taxon>fabids</taxon>
        <taxon>Malpighiales</taxon>
        <taxon>Rhizophoraceae</taxon>
        <taxon>Rhizophora</taxon>
    </lineage>
</organism>
<protein>
    <submittedName>
        <fullName evidence="1">Uncharacterized protein</fullName>
    </submittedName>
</protein>
<proteinExistence type="predicted"/>
<dbReference type="AlphaFoldDB" id="A0A2P2NCX2"/>